<evidence type="ECO:0000313" key="2">
    <source>
        <dbReference type="EMBL" id="CAL8107841.1"/>
    </source>
</evidence>
<reference evidence="2 3" key="1">
    <citation type="submission" date="2024-08" db="EMBL/GenBank/DDBJ databases">
        <authorList>
            <person name="Cucini C."/>
            <person name="Frati F."/>
        </authorList>
    </citation>
    <scope>NUCLEOTIDE SEQUENCE [LARGE SCALE GENOMIC DNA]</scope>
</reference>
<gene>
    <name evidence="2" type="ORF">ODALV1_LOCUS12788</name>
</gene>
<accession>A0ABP1QNX7</accession>
<comment type="caution">
    <text evidence="2">The sequence shown here is derived from an EMBL/GenBank/DDBJ whole genome shotgun (WGS) entry which is preliminary data.</text>
</comment>
<protein>
    <recommendedName>
        <fullName evidence="1">F-box domain-containing protein</fullName>
    </recommendedName>
</protein>
<sequence length="486" mass="56047">MSFGIWHEVAPAPATKLTPQVLCKIFDFFKLKEKLLVQLVCKKWKTQIDKNVPFHVDLNDNNSDLIRQRFGTFGLVTSITIVNYSMPHIPIHNLASLKTIAVKENVHKLAVFELISKAISLHSLRLYVHHIKESVAIEQIILFAYAYPALQNIKDLYIGYESSNSSPIFAIDKAWNEILYAEMKNVHRLVVDHYLCVPPVRGFDFFRLAARMPKLHDFTYRIWSRFNQRQPQWYYQVPRDLQPLTLPISEKLANLTLTRLTAIIVKNDEPIWAMILAKQTQLQKLNLCNKYNSIEGFPISMFRPVLRNSKQSLRSISLQIDASKSGIIDMEMFAGLPSLQKLVIHAWPIPHRGYYNSNLLFQALNCSSVVSGKLQKLIFSGFKFYEADIINLIKNISNEDLGMVAICHEYAFIWKNFERREEEMGIVRMIPENKSAYFSYFLSRGPSAMVSSHHNYEFVGLSNGDESMGSKYVTVKSQCVELLSRR</sequence>
<dbReference type="Proteomes" id="UP001642540">
    <property type="component" value="Unassembled WGS sequence"/>
</dbReference>
<evidence type="ECO:0000259" key="1">
    <source>
        <dbReference type="Pfam" id="PF00646"/>
    </source>
</evidence>
<evidence type="ECO:0000313" key="3">
    <source>
        <dbReference type="Proteomes" id="UP001642540"/>
    </source>
</evidence>
<dbReference type="InterPro" id="IPR032675">
    <property type="entry name" value="LRR_dom_sf"/>
</dbReference>
<name>A0ABP1QNX7_9HEXA</name>
<dbReference type="EMBL" id="CAXLJM020000039">
    <property type="protein sequence ID" value="CAL8107841.1"/>
    <property type="molecule type" value="Genomic_DNA"/>
</dbReference>
<proteinExistence type="predicted"/>
<dbReference type="SUPFAM" id="SSF52047">
    <property type="entry name" value="RNI-like"/>
    <property type="match status" value="1"/>
</dbReference>
<organism evidence="2 3">
    <name type="scientific">Orchesella dallaii</name>
    <dbReference type="NCBI Taxonomy" id="48710"/>
    <lineage>
        <taxon>Eukaryota</taxon>
        <taxon>Metazoa</taxon>
        <taxon>Ecdysozoa</taxon>
        <taxon>Arthropoda</taxon>
        <taxon>Hexapoda</taxon>
        <taxon>Collembola</taxon>
        <taxon>Entomobryomorpha</taxon>
        <taxon>Entomobryoidea</taxon>
        <taxon>Orchesellidae</taxon>
        <taxon>Orchesellinae</taxon>
        <taxon>Orchesella</taxon>
    </lineage>
</organism>
<keyword evidence="3" id="KW-1185">Reference proteome</keyword>
<dbReference type="Pfam" id="PF00646">
    <property type="entry name" value="F-box"/>
    <property type="match status" value="1"/>
</dbReference>
<dbReference type="Gene3D" id="3.80.10.10">
    <property type="entry name" value="Ribonuclease Inhibitor"/>
    <property type="match status" value="1"/>
</dbReference>
<dbReference type="InterPro" id="IPR001810">
    <property type="entry name" value="F-box_dom"/>
</dbReference>
<feature type="domain" description="F-box" evidence="1">
    <location>
        <begin position="17"/>
        <end position="51"/>
    </location>
</feature>